<reference evidence="2" key="1">
    <citation type="journal article" date="2021" name="Nat. Commun.">
        <title>Genetic determinants of endophytism in the Arabidopsis root mycobiome.</title>
        <authorList>
            <person name="Mesny F."/>
            <person name="Miyauchi S."/>
            <person name="Thiergart T."/>
            <person name="Pickel B."/>
            <person name="Atanasova L."/>
            <person name="Karlsson M."/>
            <person name="Huettel B."/>
            <person name="Barry K.W."/>
            <person name="Haridas S."/>
            <person name="Chen C."/>
            <person name="Bauer D."/>
            <person name="Andreopoulos W."/>
            <person name="Pangilinan J."/>
            <person name="LaButti K."/>
            <person name="Riley R."/>
            <person name="Lipzen A."/>
            <person name="Clum A."/>
            <person name="Drula E."/>
            <person name="Henrissat B."/>
            <person name="Kohler A."/>
            <person name="Grigoriev I.V."/>
            <person name="Martin F.M."/>
            <person name="Hacquard S."/>
        </authorList>
    </citation>
    <scope>NUCLEOTIDE SEQUENCE</scope>
    <source>
        <strain evidence="2">MPI-CAGE-CH-0235</strain>
    </source>
</reference>
<accession>A0A8K0SWR1</accession>
<evidence type="ECO:0000313" key="3">
    <source>
        <dbReference type="Proteomes" id="UP000813444"/>
    </source>
</evidence>
<organism evidence="2 3">
    <name type="scientific">Stachybotrys elegans</name>
    <dbReference type="NCBI Taxonomy" id="80388"/>
    <lineage>
        <taxon>Eukaryota</taxon>
        <taxon>Fungi</taxon>
        <taxon>Dikarya</taxon>
        <taxon>Ascomycota</taxon>
        <taxon>Pezizomycotina</taxon>
        <taxon>Sordariomycetes</taxon>
        <taxon>Hypocreomycetidae</taxon>
        <taxon>Hypocreales</taxon>
        <taxon>Stachybotryaceae</taxon>
        <taxon>Stachybotrys</taxon>
    </lineage>
</organism>
<keyword evidence="1" id="KW-0472">Membrane</keyword>
<dbReference type="InterPro" id="IPR046536">
    <property type="entry name" value="DUF6601"/>
</dbReference>
<keyword evidence="3" id="KW-1185">Reference proteome</keyword>
<dbReference type="PANTHER" id="PTHR34414:SF1">
    <property type="entry name" value="SUBTILISIN-LIKE SERINE PROTEASE"/>
    <property type="match status" value="1"/>
</dbReference>
<gene>
    <name evidence="2" type="ORF">B0I35DRAFT_475453</name>
</gene>
<feature type="transmembrane region" description="Helical" evidence="1">
    <location>
        <begin position="292"/>
        <end position="318"/>
    </location>
</feature>
<evidence type="ECO:0000256" key="1">
    <source>
        <dbReference type="SAM" id="Phobius"/>
    </source>
</evidence>
<protein>
    <submittedName>
        <fullName evidence="2">Uncharacterized protein</fullName>
    </submittedName>
</protein>
<dbReference type="OrthoDB" id="5086500at2759"/>
<dbReference type="Pfam" id="PF20246">
    <property type="entry name" value="DUF6601"/>
    <property type="match status" value="1"/>
</dbReference>
<dbReference type="PANTHER" id="PTHR34414">
    <property type="entry name" value="HET DOMAIN-CONTAINING PROTEIN-RELATED"/>
    <property type="match status" value="1"/>
</dbReference>
<dbReference type="EMBL" id="JAGPNK010000003">
    <property type="protein sequence ID" value="KAH7324187.1"/>
    <property type="molecule type" value="Genomic_DNA"/>
</dbReference>
<dbReference type="Proteomes" id="UP000813444">
    <property type="component" value="Unassembled WGS sequence"/>
</dbReference>
<evidence type="ECO:0000313" key="2">
    <source>
        <dbReference type="EMBL" id="KAH7324187.1"/>
    </source>
</evidence>
<name>A0A8K0SWR1_9HYPO</name>
<sequence length="338" mass="38541">MPSGAPFSSDLLGLEGGGVKEEAIDFSDLLPASVRQIADLRAQDDIPIEELLEQELDPAQLHQIIRHLWLAGRPVPPRPLHFQVLIGREVAVSEQMSLHCVWSPGRIILKPIPRFLFRQHFWREHLECHCGVECQSKTSHLHLRQCALGFLLSYVALIAHESDYSIARAKGLIPEEVTWPVWRRFVREFLRRGGSSSLRPEQLYAEVAPRFIYGELRANRLAMIDKVCNSPFSTRFLSHWASYEAFLTENSSAIIAATAWILLVLSAMQLGLETEYLSEDGTFQAVSWGFTVFSIIAPMSAVCLILIVFATAFIYNLLRTRRGELERARYLRREWRKG</sequence>
<dbReference type="AlphaFoldDB" id="A0A8K0SWR1"/>
<proteinExistence type="predicted"/>
<keyword evidence="1" id="KW-0812">Transmembrane</keyword>
<comment type="caution">
    <text evidence="2">The sequence shown here is derived from an EMBL/GenBank/DDBJ whole genome shotgun (WGS) entry which is preliminary data.</text>
</comment>
<keyword evidence="1" id="KW-1133">Transmembrane helix</keyword>